<dbReference type="GeneID" id="34013456"/>
<name>A0A1Z3UBZ7_BREVE</name>
<accession>A0A1Z3UBZ7</accession>
<evidence type="ECO:0000313" key="3">
    <source>
        <dbReference type="Proteomes" id="UP000197050"/>
    </source>
</evidence>
<dbReference type="AlphaFoldDB" id="A0A1Z3UBZ7"/>
<proteinExistence type="predicted"/>
<evidence type="ECO:0000313" key="2">
    <source>
        <dbReference type="EMBL" id="MDX2336246.1"/>
    </source>
</evidence>
<organism evidence="1 3">
    <name type="scientific">Brevundimonas vesicularis</name>
    <name type="common">Pseudomonas vesicularis</name>
    <dbReference type="NCBI Taxonomy" id="41276"/>
    <lineage>
        <taxon>Bacteria</taxon>
        <taxon>Pseudomonadati</taxon>
        <taxon>Pseudomonadota</taxon>
        <taxon>Alphaproteobacteria</taxon>
        <taxon>Caulobacterales</taxon>
        <taxon>Caulobacteraceae</taxon>
        <taxon>Brevundimonas</taxon>
    </lineage>
</organism>
<keyword evidence="4" id="KW-1185">Reference proteome</keyword>
<dbReference type="Proteomes" id="UP001272940">
    <property type="component" value="Unassembled WGS sequence"/>
</dbReference>
<reference evidence="1" key="2">
    <citation type="submission" date="2017-12" db="EMBL/GenBank/DDBJ databases">
        <title>FDA dAtabase for Regulatory Grade micrObial Sequences (FDA-ARGOS): Supporting development and validation of Infectious Disease Dx tests.</title>
        <authorList>
            <person name="Campos J."/>
            <person name="Goldberg B."/>
            <person name="Tallon L."/>
            <person name="Sadzewicz L."/>
            <person name="Sengamalay N."/>
            <person name="Ott S."/>
            <person name="Godinez A."/>
            <person name="Nagaraj S."/>
            <person name="Vavikolanu K."/>
            <person name="Vyas G."/>
            <person name="Nadendla S."/>
            <person name="Aluvathingal J."/>
            <person name="Geyer C."/>
            <person name="Nandy P."/>
            <person name="Hobson J."/>
            <person name="Sichtig H."/>
        </authorList>
    </citation>
    <scope>NUCLEOTIDE SEQUENCE</scope>
    <source>
        <strain evidence="1">FDAARGOS_289</strain>
    </source>
</reference>
<dbReference type="RefSeq" id="WP_088582789.1">
    <property type="nucleotide sequence ID" value="NZ_CP022048.2"/>
</dbReference>
<dbReference type="EMBL" id="JAMYEC010000012">
    <property type="protein sequence ID" value="MDX2336246.1"/>
    <property type="molecule type" value="Genomic_DNA"/>
</dbReference>
<reference evidence="3" key="1">
    <citation type="submission" date="2017-06" db="EMBL/GenBank/DDBJ databases">
        <title>FDA dAtabase for Regulatory Grade micrObial Sequences (FDA-ARGOS): Supporting development and validation of Infectious Disease Dx tests.</title>
        <authorList>
            <person name="Minogue T."/>
            <person name="Wolcott M."/>
            <person name="Wasieloski L."/>
            <person name="Aguilar W."/>
            <person name="Moore D."/>
            <person name="Tallon L."/>
            <person name="Sadzewicz L."/>
            <person name="Sengamalay N."/>
            <person name="Ott S."/>
            <person name="Godinez A."/>
            <person name="Nagaraj S."/>
            <person name="Nadendla S."/>
            <person name="Geyer C."/>
            <person name="Sichtig H."/>
        </authorList>
    </citation>
    <scope>NUCLEOTIDE SEQUENCE [LARGE SCALE GENOMIC DNA]</scope>
    <source>
        <strain evidence="3">FDAARGOS_289</strain>
    </source>
</reference>
<dbReference type="EMBL" id="CP022048">
    <property type="protein sequence ID" value="ASE40765.1"/>
    <property type="molecule type" value="Genomic_DNA"/>
</dbReference>
<reference evidence="2 4" key="4">
    <citation type="journal article" date="2023" name="FEMS Microbes">
        <title>Whole genomes of deep-sea sponge-associated bacteria exhibit high novel natural product potential.</title>
        <authorList>
            <person name="Hesketh-Best P.J."/>
            <person name="January G.G."/>
            <person name="Koch M.J."/>
            <person name="Warburton P.J."/>
            <person name="Howell K.L."/>
            <person name="Upton M."/>
        </authorList>
    </citation>
    <scope>NUCLEOTIDE SEQUENCE [LARGE SCALE GENOMIC DNA]</scope>
    <source>
        <strain evidence="2 4">PC206-O</strain>
    </source>
</reference>
<dbReference type="KEGG" id="bvc:CEP68_15430"/>
<evidence type="ECO:0000313" key="4">
    <source>
        <dbReference type="Proteomes" id="UP001272940"/>
    </source>
</evidence>
<dbReference type="Proteomes" id="UP000197050">
    <property type="component" value="Chromosome"/>
</dbReference>
<protein>
    <recommendedName>
        <fullName evidence="5">XRE family transcriptional regulator</fullName>
    </recommendedName>
</protein>
<evidence type="ECO:0008006" key="5">
    <source>
        <dbReference type="Google" id="ProtNLM"/>
    </source>
</evidence>
<evidence type="ECO:0000313" key="1">
    <source>
        <dbReference type="EMBL" id="ASE40765.1"/>
    </source>
</evidence>
<sequence>MQAFPQLIAGALREEWGESPSARKAVGLITNANERAVRNWFDGRNGPSGENLVRLIQHSDAVLSAVLRASRRDQLLPAVALMRLKASLQMAIDSLDEAFPSR</sequence>
<reference evidence="2" key="3">
    <citation type="submission" date="2022-06" db="EMBL/GenBank/DDBJ databases">
        <authorList>
            <person name="Hesketh-Best P.J."/>
            <person name="Koch M.J."/>
        </authorList>
    </citation>
    <scope>NUCLEOTIDE SEQUENCE</scope>
    <source>
        <strain evidence="2">PC206-O</strain>
    </source>
</reference>
<gene>
    <name evidence="1" type="ORF">CEP68_15430</name>
    <name evidence="2" type="ORF">NJD11_15005</name>
</gene>